<accession>A0A1X0NZJ3</accession>
<name>A0A1X0NZJ3_9TRYP</name>
<gene>
    <name evidence="1" type="ORF">TM35_000091520</name>
</gene>
<evidence type="ECO:0000313" key="1">
    <source>
        <dbReference type="EMBL" id="ORC90102.1"/>
    </source>
</evidence>
<protein>
    <submittedName>
        <fullName evidence="1">Uncharacterized protein</fullName>
    </submittedName>
</protein>
<proteinExistence type="predicted"/>
<dbReference type="Proteomes" id="UP000192257">
    <property type="component" value="Unassembled WGS sequence"/>
</dbReference>
<dbReference type="GeneID" id="39984171"/>
<comment type="caution">
    <text evidence="1">The sequence shown here is derived from an EMBL/GenBank/DDBJ whole genome shotgun (WGS) entry which is preliminary data.</text>
</comment>
<dbReference type="RefSeq" id="XP_028884168.1">
    <property type="nucleotide sequence ID" value="XM_029024391.1"/>
</dbReference>
<dbReference type="EMBL" id="NBCO01000009">
    <property type="protein sequence ID" value="ORC90102.1"/>
    <property type="molecule type" value="Genomic_DNA"/>
</dbReference>
<sequence>MTGTTCKERNAAAVQRLFLRGQTSSRPQFMTPNARLYDGTLPPEMHLSNQWQLAHEVNGTAVQQFNSGTITPSSRHIDYGDPSSSCYSMRRMIARHAWESHEGAKEKLQGLGPNNSSSNTQLKKRERKAAIAREEAIIRYELSIPRRRVVGHLSQLTEAQGDLVRNIPTTQAADKLVARYGGRWVLQNPHRQQLLHGEPVMTRIMHGEFYCPQQKKVKTPNFCQANKRHVRIASDINYILHQREIN</sequence>
<evidence type="ECO:0000313" key="2">
    <source>
        <dbReference type="Proteomes" id="UP000192257"/>
    </source>
</evidence>
<organism evidence="1 2">
    <name type="scientific">Trypanosoma theileri</name>
    <dbReference type="NCBI Taxonomy" id="67003"/>
    <lineage>
        <taxon>Eukaryota</taxon>
        <taxon>Discoba</taxon>
        <taxon>Euglenozoa</taxon>
        <taxon>Kinetoplastea</taxon>
        <taxon>Metakinetoplastina</taxon>
        <taxon>Trypanosomatida</taxon>
        <taxon>Trypanosomatidae</taxon>
        <taxon>Trypanosoma</taxon>
    </lineage>
</organism>
<dbReference type="VEuPathDB" id="TriTrypDB:TM35_000091520"/>
<reference evidence="1 2" key="1">
    <citation type="submission" date="2017-03" db="EMBL/GenBank/DDBJ databases">
        <title>An alternative strategy for trypanosome survival in the mammalian bloodstream revealed through genome and transcriptome analysis of the ubiquitous bovine parasite Trypanosoma (Megatrypanum) theileri.</title>
        <authorList>
            <person name="Kelly S."/>
            <person name="Ivens A."/>
            <person name="Mott A."/>
            <person name="O'Neill E."/>
            <person name="Emms D."/>
            <person name="Macleod O."/>
            <person name="Voorheis P."/>
            <person name="Matthews J."/>
            <person name="Matthews K."/>
            <person name="Carrington M."/>
        </authorList>
    </citation>
    <scope>NUCLEOTIDE SEQUENCE [LARGE SCALE GENOMIC DNA]</scope>
    <source>
        <strain evidence="1">Edinburgh</strain>
    </source>
</reference>
<keyword evidence="2" id="KW-1185">Reference proteome</keyword>
<dbReference type="OrthoDB" id="271786at2759"/>
<dbReference type="AlphaFoldDB" id="A0A1X0NZJ3"/>